<gene>
    <name evidence="1" type="ORF">E6C27_scaffold133G00160</name>
</gene>
<comment type="caution">
    <text evidence="1">The sequence shown here is derived from an EMBL/GenBank/DDBJ whole genome shotgun (WGS) entry which is preliminary data.</text>
</comment>
<organism evidence="1 2">
    <name type="scientific">Cucumis melo var. makuwa</name>
    <name type="common">Oriental melon</name>
    <dbReference type="NCBI Taxonomy" id="1194695"/>
    <lineage>
        <taxon>Eukaryota</taxon>
        <taxon>Viridiplantae</taxon>
        <taxon>Streptophyta</taxon>
        <taxon>Embryophyta</taxon>
        <taxon>Tracheophyta</taxon>
        <taxon>Spermatophyta</taxon>
        <taxon>Magnoliopsida</taxon>
        <taxon>eudicotyledons</taxon>
        <taxon>Gunneridae</taxon>
        <taxon>Pentapetalae</taxon>
        <taxon>rosids</taxon>
        <taxon>fabids</taxon>
        <taxon>Cucurbitales</taxon>
        <taxon>Cucurbitaceae</taxon>
        <taxon>Benincaseae</taxon>
        <taxon>Cucumis</taxon>
    </lineage>
</organism>
<evidence type="ECO:0000313" key="2">
    <source>
        <dbReference type="Proteomes" id="UP000321393"/>
    </source>
</evidence>
<dbReference type="Pfam" id="PF03004">
    <property type="entry name" value="Transposase_24"/>
    <property type="match status" value="1"/>
</dbReference>
<dbReference type="Proteomes" id="UP000321393">
    <property type="component" value="Unassembled WGS sequence"/>
</dbReference>
<proteinExistence type="predicted"/>
<accession>A0A5A7TX77</accession>
<protein>
    <submittedName>
        <fullName evidence="1">Gamma-aminobutyrate transaminase POP2</fullName>
    </submittedName>
</protein>
<dbReference type="OrthoDB" id="1706770at2759"/>
<dbReference type="AlphaFoldDB" id="A0A5A7TX77"/>
<reference evidence="1 2" key="1">
    <citation type="submission" date="2019-08" db="EMBL/GenBank/DDBJ databases">
        <title>Draft genome sequences of two oriental melons (Cucumis melo L. var makuwa).</title>
        <authorList>
            <person name="Kwon S.-Y."/>
        </authorList>
    </citation>
    <scope>NUCLEOTIDE SEQUENCE [LARGE SCALE GENOMIC DNA]</scope>
    <source>
        <strain evidence="2">cv. SW 3</strain>
        <tissue evidence="1">Leaf</tissue>
    </source>
</reference>
<dbReference type="EMBL" id="SSTE01013041">
    <property type="protein sequence ID" value="KAA0047780.1"/>
    <property type="molecule type" value="Genomic_DNA"/>
</dbReference>
<sequence length="273" mass="30565">MGHRRYLPKNHVWHKSRLHDGKVERRAPQVVMNGYEILKQLDQLEFPVISTMSSFSSGFDEIDAMSLEFAEELDNCAGGSLYNSMSLIMWVDVGREYIEVVKGDLQEQSRTNKDARQQKPYNHSNGLKSFLQRQHELVEQREESVDHVELFQQTHILDETRPTSCSGLSLKNNNTIFTVVVPLSNPHNFVLLSPSAVPLSQTLSPTIFRPLSLPQLNAPLAPSFSESVPTSSFHDFTTASPPQTPFTSFHNVLEVGIGIESLSDASATVILSD</sequence>
<dbReference type="InterPro" id="IPR004252">
    <property type="entry name" value="Probable_transposase_24"/>
</dbReference>
<evidence type="ECO:0000313" key="1">
    <source>
        <dbReference type="EMBL" id="KAA0047780.1"/>
    </source>
</evidence>
<name>A0A5A7TX77_CUCMM</name>